<accession>A0A161PYX3</accession>
<dbReference type="InterPro" id="IPR011437">
    <property type="entry name" value="DUF1540"/>
</dbReference>
<dbReference type="EMBL" id="LOHZ01000020">
    <property type="protein sequence ID" value="KYO67809.1"/>
    <property type="molecule type" value="Genomic_DNA"/>
</dbReference>
<comment type="caution">
    <text evidence="2">The sequence shown here is derived from an EMBL/GenBank/DDBJ whole genome shotgun (WGS) entry which is preliminary data.</text>
</comment>
<dbReference type="Proteomes" id="UP000075737">
    <property type="component" value="Unassembled WGS sequence"/>
</dbReference>
<proteinExistence type="predicted"/>
<gene>
    <name evidence="2" type="ORF">ATZ99_04490</name>
</gene>
<evidence type="ECO:0000259" key="1">
    <source>
        <dbReference type="Pfam" id="PF07561"/>
    </source>
</evidence>
<dbReference type="RefSeq" id="WP_068747622.1">
    <property type="nucleotide sequence ID" value="NZ_LOHZ01000020.1"/>
</dbReference>
<dbReference type="AlphaFoldDB" id="A0A161PYX3"/>
<evidence type="ECO:0000313" key="2">
    <source>
        <dbReference type="EMBL" id="KYO67809.1"/>
    </source>
</evidence>
<dbReference type="STRING" id="520767.ATZ99_04490"/>
<dbReference type="Pfam" id="PF07561">
    <property type="entry name" value="DUF1540"/>
    <property type="match status" value="1"/>
</dbReference>
<reference evidence="2 3" key="1">
    <citation type="submission" date="2015-12" db="EMBL/GenBank/DDBJ databases">
        <title>Draft genome of Thermovenabulum gondwanense isolated from a red thermophilic microbial mat colonisisng an outflow channel of a bore well.</title>
        <authorList>
            <person name="Patel B.K."/>
        </authorList>
    </citation>
    <scope>NUCLEOTIDE SEQUENCE [LARGE SCALE GENOMIC DNA]</scope>
    <source>
        <strain evidence="2 3">R270</strain>
    </source>
</reference>
<organism evidence="2 3">
    <name type="scientific">Thermovenabulum gondwanense</name>
    <dbReference type="NCBI Taxonomy" id="520767"/>
    <lineage>
        <taxon>Bacteria</taxon>
        <taxon>Bacillati</taxon>
        <taxon>Bacillota</taxon>
        <taxon>Clostridia</taxon>
        <taxon>Thermosediminibacterales</taxon>
        <taxon>Thermosediminibacteraceae</taxon>
        <taxon>Thermovenabulum</taxon>
    </lineage>
</organism>
<protein>
    <recommendedName>
        <fullName evidence="1">DUF1540 domain-containing protein</fullName>
    </recommendedName>
</protein>
<dbReference type="OrthoDB" id="1684758at2"/>
<sequence length="66" mass="7579">MPEIRCNVASCRYNRDNVCHAESVLVNAIRPGCSSKEGTYCDAFEHRNSYKEKDSQSNSKFMSLWD</sequence>
<feature type="domain" description="DUF1540" evidence="1">
    <location>
        <begin position="4"/>
        <end position="44"/>
    </location>
</feature>
<name>A0A161PYX3_9FIRM</name>
<keyword evidence="3" id="KW-1185">Reference proteome</keyword>
<evidence type="ECO:0000313" key="3">
    <source>
        <dbReference type="Proteomes" id="UP000075737"/>
    </source>
</evidence>